<comment type="similarity">
    <text evidence="1">Belongs to the HIBADH-related family. NP60 subfamily.</text>
</comment>
<dbReference type="PIRSF" id="PIRSF000103">
    <property type="entry name" value="HIBADH"/>
    <property type="match status" value="1"/>
</dbReference>
<name>A0AAN6T836_9PEZI</name>
<proteinExistence type="inferred from homology"/>
<evidence type="ECO:0000259" key="5">
    <source>
        <dbReference type="Pfam" id="PF03446"/>
    </source>
</evidence>
<dbReference type="PANTHER" id="PTHR43580:SF2">
    <property type="entry name" value="CYTOKINE-LIKE NUCLEAR FACTOR N-PAC"/>
    <property type="match status" value="1"/>
</dbReference>
<evidence type="ECO:0000313" key="8">
    <source>
        <dbReference type="Proteomes" id="UP001302812"/>
    </source>
</evidence>
<protein>
    <submittedName>
        <fullName evidence="7">NAD binding NADP oxidoreductase coenzyme F420-dependent</fullName>
    </submittedName>
</protein>
<dbReference type="InterPro" id="IPR029154">
    <property type="entry name" value="HIBADH-like_NADP-bd"/>
</dbReference>
<evidence type="ECO:0000256" key="4">
    <source>
        <dbReference type="PIRSR" id="PIRSR000103-1"/>
    </source>
</evidence>
<evidence type="ECO:0000256" key="1">
    <source>
        <dbReference type="ARBA" id="ARBA00007598"/>
    </source>
</evidence>
<dbReference type="InterPro" id="IPR013328">
    <property type="entry name" value="6PGD_dom2"/>
</dbReference>
<dbReference type="InterPro" id="IPR036291">
    <property type="entry name" value="NAD(P)-bd_dom_sf"/>
</dbReference>
<dbReference type="SUPFAM" id="SSF48179">
    <property type="entry name" value="6-phosphogluconate dehydrogenase C-terminal domain-like"/>
    <property type="match status" value="1"/>
</dbReference>
<feature type="domain" description="6-phosphogluconate dehydrogenase NADP-binding" evidence="5">
    <location>
        <begin position="7"/>
        <end position="162"/>
    </location>
</feature>
<dbReference type="InterPro" id="IPR006115">
    <property type="entry name" value="6PGDH_NADP-bd"/>
</dbReference>
<evidence type="ECO:0000256" key="3">
    <source>
        <dbReference type="ARBA" id="ARBA00023027"/>
    </source>
</evidence>
<dbReference type="Gene3D" id="1.10.1040.10">
    <property type="entry name" value="N-(1-d-carboxylethyl)-l-norvaline Dehydrogenase, domain 2"/>
    <property type="match status" value="1"/>
</dbReference>
<organism evidence="7 8">
    <name type="scientific">Canariomyces notabilis</name>
    <dbReference type="NCBI Taxonomy" id="2074819"/>
    <lineage>
        <taxon>Eukaryota</taxon>
        <taxon>Fungi</taxon>
        <taxon>Dikarya</taxon>
        <taxon>Ascomycota</taxon>
        <taxon>Pezizomycotina</taxon>
        <taxon>Sordariomycetes</taxon>
        <taxon>Sordariomycetidae</taxon>
        <taxon>Sordariales</taxon>
        <taxon>Chaetomiaceae</taxon>
        <taxon>Canariomyces</taxon>
    </lineage>
</organism>
<dbReference type="SUPFAM" id="SSF51735">
    <property type="entry name" value="NAD(P)-binding Rossmann-fold domains"/>
    <property type="match status" value="1"/>
</dbReference>
<dbReference type="GO" id="GO:0051287">
    <property type="term" value="F:NAD binding"/>
    <property type="evidence" value="ECO:0007669"/>
    <property type="project" value="InterPro"/>
</dbReference>
<dbReference type="GO" id="GO:0016491">
    <property type="term" value="F:oxidoreductase activity"/>
    <property type="evidence" value="ECO:0007669"/>
    <property type="project" value="UniProtKB-KW"/>
</dbReference>
<gene>
    <name evidence="7" type="ORF">N656DRAFT_785377</name>
</gene>
<keyword evidence="3" id="KW-0520">NAD</keyword>
<accession>A0AAN6T836</accession>
<dbReference type="GO" id="GO:0050661">
    <property type="term" value="F:NADP binding"/>
    <property type="evidence" value="ECO:0007669"/>
    <property type="project" value="InterPro"/>
</dbReference>
<reference evidence="7" key="1">
    <citation type="journal article" date="2023" name="Mol. Phylogenet. Evol.">
        <title>Genome-scale phylogeny and comparative genomics of the fungal order Sordariales.</title>
        <authorList>
            <person name="Hensen N."/>
            <person name="Bonometti L."/>
            <person name="Westerberg I."/>
            <person name="Brannstrom I.O."/>
            <person name="Guillou S."/>
            <person name="Cros-Aarteil S."/>
            <person name="Calhoun S."/>
            <person name="Haridas S."/>
            <person name="Kuo A."/>
            <person name="Mondo S."/>
            <person name="Pangilinan J."/>
            <person name="Riley R."/>
            <person name="LaButti K."/>
            <person name="Andreopoulos B."/>
            <person name="Lipzen A."/>
            <person name="Chen C."/>
            <person name="Yan M."/>
            <person name="Daum C."/>
            <person name="Ng V."/>
            <person name="Clum A."/>
            <person name="Steindorff A."/>
            <person name="Ohm R.A."/>
            <person name="Martin F."/>
            <person name="Silar P."/>
            <person name="Natvig D.O."/>
            <person name="Lalanne C."/>
            <person name="Gautier V."/>
            <person name="Ament-Velasquez S.L."/>
            <person name="Kruys A."/>
            <person name="Hutchinson M.I."/>
            <person name="Powell A.J."/>
            <person name="Barry K."/>
            <person name="Miller A.N."/>
            <person name="Grigoriev I.V."/>
            <person name="Debuchy R."/>
            <person name="Gladieux P."/>
            <person name="Hiltunen Thoren M."/>
            <person name="Johannesson H."/>
        </authorList>
    </citation>
    <scope>NUCLEOTIDE SEQUENCE</scope>
    <source>
        <strain evidence="7">CBS 508.74</strain>
    </source>
</reference>
<comment type="caution">
    <text evidence="7">The sequence shown here is derived from an EMBL/GenBank/DDBJ whole genome shotgun (WGS) entry which is preliminary data.</text>
</comment>
<dbReference type="InterPro" id="IPR015815">
    <property type="entry name" value="HIBADH-related"/>
</dbReference>
<dbReference type="InterPro" id="IPR002204">
    <property type="entry name" value="3-OH-isobutyrate_DH-rel_CS"/>
</dbReference>
<dbReference type="Gene3D" id="3.40.50.720">
    <property type="entry name" value="NAD(P)-binding Rossmann-like Domain"/>
    <property type="match status" value="1"/>
</dbReference>
<feature type="domain" description="3-hydroxyisobutyrate dehydrogenase-like NAD-binding" evidence="6">
    <location>
        <begin position="165"/>
        <end position="284"/>
    </location>
</feature>
<dbReference type="Pfam" id="PF14833">
    <property type="entry name" value="NAD_binding_11"/>
    <property type="match status" value="1"/>
</dbReference>
<evidence type="ECO:0000256" key="2">
    <source>
        <dbReference type="ARBA" id="ARBA00023002"/>
    </source>
</evidence>
<sequence>MSRAGTRIGFIGLGMMGQPMALNLARHFPMTIWNRTPSKFSPLVRAGARVGTSPSHVVRESEVIFTMLFDASAIESLLNDDFSQALRGKILVNTSSVPVDFSLKLASFVHNAGGDFVEMPVSGSKVPAEQGKLVGMMAGDRDVAERIRPVVEPLTAAAVYCGPVGSGLKMKYAINLYLVAITAGLAESMNLARAQGLNLEAFNQVLSAGPLASPYSNVKVPRMINEDWSAQASLKDCYNSTLLIQSAAQEVGARIPITQLCVELYRQAKETELGEEDMTAVAKLFTNTPDN</sequence>
<evidence type="ECO:0000313" key="7">
    <source>
        <dbReference type="EMBL" id="KAK4107367.1"/>
    </source>
</evidence>
<dbReference type="GeneID" id="89940492"/>
<dbReference type="Pfam" id="PF03446">
    <property type="entry name" value="NAD_binding_2"/>
    <property type="match status" value="1"/>
</dbReference>
<dbReference type="Proteomes" id="UP001302812">
    <property type="component" value="Unassembled WGS sequence"/>
</dbReference>
<dbReference type="InterPro" id="IPR051265">
    <property type="entry name" value="HIBADH-related_NP60_sf"/>
</dbReference>
<dbReference type="InterPro" id="IPR008927">
    <property type="entry name" value="6-PGluconate_DH-like_C_sf"/>
</dbReference>
<dbReference type="PROSITE" id="PS00895">
    <property type="entry name" value="3_HYDROXYISOBUT_DH"/>
    <property type="match status" value="1"/>
</dbReference>
<keyword evidence="8" id="KW-1185">Reference proteome</keyword>
<evidence type="ECO:0000259" key="6">
    <source>
        <dbReference type="Pfam" id="PF14833"/>
    </source>
</evidence>
<reference evidence="7" key="2">
    <citation type="submission" date="2023-05" db="EMBL/GenBank/DDBJ databases">
        <authorList>
            <consortium name="Lawrence Berkeley National Laboratory"/>
            <person name="Steindorff A."/>
            <person name="Hensen N."/>
            <person name="Bonometti L."/>
            <person name="Westerberg I."/>
            <person name="Brannstrom I.O."/>
            <person name="Guillou S."/>
            <person name="Cros-Aarteil S."/>
            <person name="Calhoun S."/>
            <person name="Haridas S."/>
            <person name="Kuo A."/>
            <person name="Mondo S."/>
            <person name="Pangilinan J."/>
            <person name="Riley R."/>
            <person name="Labutti K."/>
            <person name="Andreopoulos B."/>
            <person name="Lipzen A."/>
            <person name="Chen C."/>
            <person name="Yanf M."/>
            <person name="Daum C."/>
            <person name="Ng V."/>
            <person name="Clum A."/>
            <person name="Ohm R."/>
            <person name="Martin F."/>
            <person name="Silar P."/>
            <person name="Natvig D."/>
            <person name="Lalanne C."/>
            <person name="Gautier V."/>
            <person name="Ament-Velasquez S.L."/>
            <person name="Kruys A."/>
            <person name="Hutchinson M.I."/>
            <person name="Powell A.J."/>
            <person name="Barry K."/>
            <person name="Miller A.N."/>
            <person name="Grigoriev I.V."/>
            <person name="Debuchy R."/>
            <person name="Gladieux P."/>
            <person name="Thoren M.H."/>
            <person name="Johannesson H."/>
        </authorList>
    </citation>
    <scope>NUCLEOTIDE SEQUENCE</scope>
    <source>
        <strain evidence="7">CBS 508.74</strain>
    </source>
</reference>
<dbReference type="EMBL" id="MU853375">
    <property type="protein sequence ID" value="KAK4107367.1"/>
    <property type="molecule type" value="Genomic_DNA"/>
</dbReference>
<dbReference type="AlphaFoldDB" id="A0AAN6T836"/>
<dbReference type="PANTHER" id="PTHR43580">
    <property type="entry name" value="OXIDOREDUCTASE GLYR1-RELATED"/>
    <property type="match status" value="1"/>
</dbReference>
<feature type="active site" evidence="4">
    <location>
        <position position="171"/>
    </location>
</feature>
<keyword evidence="2" id="KW-0560">Oxidoreductase</keyword>
<dbReference type="RefSeq" id="XP_064664937.1">
    <property type="nucleotide sequence ID" value="XM_064816367.1"/>
</dbReference>